<dbReference type="VEuPathDB" id="VectorBase:GAUT008849"/>
<keyword evidence="2" id="KW-1185">Reference proteome</keyword>
<evidence type="ECO:0000313" key="1">
    <source>
        <dbReference type="EnsemblMetazoa" id="GAUT008849-PA"/>
    </source>
</evidence>
<dbReference type="EnsemblMetazoa" id="GAUT008849-RA">
    <property type="protein sequence ID" value="GAUT008849-PA"/>
    <property type="gene ID" value="GAUT008849"/>
</dbReference>
<evidence type="ECO:0000313" key="2">
    <source>
        <dbReference type="Proteomes" id="UP000078200"/>
    </source>
</evidence>
<dbReference type="AlphaFoldDB" id="A0A1A9ULY9"/>
<name>A0A1A9ULY9_GLOAU</name>
<dbReference type="Proteomes" id="UP000078200">
    <property type="component" value="Unassembled WGS sequence"/>
</dbReference>
<proteinExistence type="predicted"/>
<reference evidence="1" key="1">
    <citation type="submission" date="2020-05" db="UniProtKB">
        <authorList>
            <consortium name="EnsemblMetazoa"/>
        </authorList>
    </citation>
    <scope>IDENTIFICATION</scope>
    <source>
        <strain evidence="1">TTRI</strain>
    </source>
</reference>
<organism evidence="1 2">
    <name type="scientific">Glossina austeni</name>
    <name type="common">Savannah tsetse fly</name>
    <dbReference type="NCBI Taxonomy" id="7395"/>
    <lineage>
        <taxon>Eukaryota</taxon>
        <taxon>Metazoa</taxon>
        <taxon>Ecdysozoa</taxon>
        <taxon>Arthropoda</taxon>
        <taxon>Hexapoda</taxon>
        <taxon>Insecta</taxon>
        <taxon>Pterygota</taxon>
        <taxon>Neoptera</taxon>
        <taxon>Endopterygota</taxon>
        <taxon>Diptera</taxon>
        <taxon>Brachycera</taxon>
        <taxon>Muscomorpha</taxon>
        <taxon>Hippoboscoidea</taxon>
        <taxon>Glossinidae</taxon>
        <taxon>Glossina</taxon>
    </lineage>
</organism>
<accession>A0A1A9ULY9</accession>
<protein>
    <submittedName>
        <fullName evidence="1">Uncharacterized protein</fullName>
    </submittedName>
</protein>
<sequence length="117" mass="12761">MLRRAHVASASHLTCSSAKEITPSISPRTSSRQVAKESRASGFKFIEFKSINVSTSESKGSDLITLLCAYDWGDGVPQQFDSGGDGGSIFEGSTKRYGELVTNYFDIKTKKLFKVIT</sequence>